<evidence type="ECO:0000256" key="2">
    <source>
        <dbReference type="SAM" id="Phobius"/>
    </source>
</evidence>
<dbReference type="Proteomes" id="UP000050794">
    <property type="component" value="Unassembled WGS sequence"/>
</dbReference>
<accession>A0A183TYI6</accession>
<keyword evidence="2" id="KW-0472">Membrane</keyword>
<reference evidence="3 4" key="2">
    <citation type="submission" date="2018-11" db="EMBL/GenBank/DDBJ databases">
        <authorList>
            <consortium name="Pathogen Informatics"/>
        </authorList>
    </citation>
    <scope>NUCLEOTIDE SEQUENCE [LARGE SCALE GENOMIC DNA]</scope>
</reference>
<feature type="region of interest" description="Disordered" evidence="1">
    <location>
        <begin position="153"/>
        <end position="173"/>
    </location>
</feature>
<sequence length="392" mass="44338">MRHLFYAQIVEIRCTQFLSTSSERLHVWGTFCVEKTCQVEYLSLQLRWLFIAQVYIVGADSTVSFDNWQCGTDQETREMAYKGAQEGCPNVMGNAQLGQSKCDDDFCECLNSAALKAKNVTNCKSNVELACWAVRFFGSSWYDANAYEQKKQKELNSTKQQKDMKTLAQEPTSSRTHITTKIKAITSEAANTTRVKVTETTAAMTELTPFNAPTPYKSTKPPECVCIMEDVSLQQWCTNAMDICPEYQNEMCDCHLYHTKCDQDIDSNSMLCSIEFAKCLSRSVRMREGKCYETIDAMYIEYVSKANRHPGLLGTMQNWIGGVIGIAVNASTMVANSFEGESWKKVLLMGAIIVLLSMLTYVKFFSNALNALVQWRTPLKLVPEKMRLIQIV</sequence>
<evidence type="ECO:0000313" key="5">
    <source>
        <dbReference type="WBParaSite" id="TCNE_0000130501-mRNA-1"/>
    </source>
</evidence>
<reference evidence="5" key="1">
    <citation type="submission" date="2016-06" db="UniProtKB">
        <authorList>
            <consortium name="WormBaseParasite"/>
        </authorList>
    </citation>
    <scope>IDENTIFICATION</scope>
</reference>
<evidence type="ECO:0000313" key="4">
    <source>
        <dbReference type="Proteomes" id="UP000050794"/>
    </source>
</evidence>
<organism evidence="4 5">
    <name type="scientific">Toxocara canis</name>
    <name type="common">Canine roundworm</name>
    <dbReference type="NCBI Taxonomy" id="6265"/>
    <lineage>
        <taxon>Eukaryota</taxon>
        <taxon>Metazoa</taxon>
        <taxon>Ecdysozoa</taxon>
        <taxon>Nematoda</taxon>
        <taxon>Chromadorea</taxon>
        <taxon>Rhabditida</taxon>
        <taxon>Spirurina</taxon>
        <taxon>Ascaridomorpha</taxon>
        <taxon>Ascaridoidea</taxon>
        <taxon>Toxocaridae</taxon>
        <taxon>Toxocara</taxon>
    </lineage>
</organism>
<dbReference type="EMBL" id="UYWY01000931">
    <property type="protein sequence ID" value="VDM25918.1"/>
    <property type="molecule type" value="Genomic_DNA"/>
</dbReference>
<feature type="compositionally biased region" description="Basic and acidic residues" evidence="1">
    <location>
        <begin position="153"/>
        <end position="165"/>
    </location>
</feature>
<keyword evidence="2" id="KW-0812">Transmembrane</keyword>
<dbReference type="WBParaSite" id="TCNE_0000130501-mRNA-1">
    <property type="protein sequence ID" value="TCNE_0000130501-mRNA-1"/>
    <property type="gene ID" value="TCNE_0000130501"/>
</dbReference>
<keyword evidence="4" id="KW-1185">Reference proteome</keyword>
<gene>
    <name evidence="3" type="ORF">TCNE_LOCUS1306</name>
</gene>
<name>A0A183TYI6_TOXCA</name>
<protein>
    <submittedName>
        <fullName evidence="5">CFEM domain-containing protein</fullName>
    </submittedName>
</protein>
<keyword evidence="2" id="KW-1133">Transmembrane helix</keyword>
<evidence type="ECO:0000313" key="3">
    <source>
        <dbReference type="EMBL" id="VDM25918.1"/>
    </source>
</evidence>
<dbReference type="AlphaFoldDB" id="A0A183TYI6"/>
<proteinExistence type="predicted"/>
<feature type="transmembrane region" description="Helical" evidence="2">
    <location>
        <begin position="346"/>
        <end position="366"/>
    </location>
</feature>
<evidence type="ECO:0000256" key="1">
    <source>
        <dbReference type="SAM" id="MobiDB-lite"/>
    </source>
</evidence>